<dbReference type="GO" id="GO:0003677">
    <property type="term" value="F:DNA binding"/>
    <property type="evidence" value="ECO:0007669"/>
    <property type="project" value="UniProtKB-KW"/>
</dbReference>
<protein>
    <recommendedName>
        <fullName evidence="8">Transposase InsH N-terminal domain-containing protein</fullName>
    </recommendedName>
</protein>
<comment type="caution">
    <text evidence="7">The sequence shown here is derived from an EMBL/GenBank/DDBJ whole genome shotgun (WGS) entry which is preliminary data.</text>
</comment>
<evidence type="ECO:0000259" key="6">
    <source>
        <dbReference type="Pfam" id="PF05598"/>
    </source>
</evidence>
<dbReference type="GO" id="GO:0004803">
    <property type="term" value="F:transposase activity"/>
    <property type="evidence" value="ECO:0007669"/>
    <property type="project" value="InterPro"/>
</dbReference>
<keyword evidence="2" id="KW-0238">DNA-binding</keyword>
<gene>
    <name evidence="7" type="ORF">S01H1_01272</name>
</gene>
<feature type="domain" description="Transposase IS4-like" evidence="5">
    <location>
        <begin position="189"/>
        <end position="350"/>
    </location>
</feature>
<evidence type="ECO:0000313" key="7">
    <source>
        <dbReference type="EMBL" id="GAF78845.1"/>
    </source>
</evidence>
<reference evidence="7" key="1">
    <citation type="journal article" date="2014" name="Front. Microbiol.">
        <title>High frequency of phylogenetically diverse reductive dehalogenase-homologous genes in deep subseafloor sedimentary metagenomes.</title>
        <authorList>
            <person name="Kawai M."/>
            <person name="Futagami T."/>
            <person name="Toyoda A."/>
            <person name="Takaki Y."/>
            <person name="Nishi S."/>
            <person name="Hori S."/>
            <person name="Arai W."/>
            <person name="Tsubouchi T."/>
            <person name="Morono Y."/>
            <person name="Uchiyama I."/>
            <person name="Ito T."/>
            <person name="Fujiyama A."/>
            <person name="Inagaki F."/>
            <person name="Takami H."/>
        </authorList>
    </citation>
    <scope>NUCLEOTIDE SEQUENCE</scope>
    <source>
        <strain evidence="7">Expedition CK06-06</strain>
    </source>
</reference>
<dbReference type="InterPro" id="IPR047959">
    <property type="entry name" value="Transpos_IS5"/>
</dbReference>
<dbReference type="PANTHER" id="PTHR35604:SF2">
    <property type="entry name" value="TRANSPOSASE INSH FOR INSERTION SEQUENCE ELEMENT IS5A-RELATED"/>
    <property type="match status" value="1"/>
</dbReference>
<evidence type="ECO:0000256" key="2">
    <source>
        <dbReference type="ARBA" id="ARBA00023125"/>
    </source>
</evidence>
<proteinExistence type="predicted"/>
<organism evidence="7">
    <name type="scientific">marine sediment metagenome</name>
    <dbReference type="NCBI Taxonomy" id="412755"/>
    <lineage>
        <taxon>unclassified sequences</taxon>
        <taxon>metagenomes</taxon>
        <taxon>ecological metagenomes</taxon>
    </lineage>
</organism>
<dbReference type="InterPro" id="IPR002559">
    <property type="entry name" value="Transposase_11"/>
</dbReference>
<dbReference type="GO" id="GO:0006313">
    <property type="term" value="P:DNA transposition"/>
    <property type="evidence" value="ECO:0007669"/>
    <property type="project" value="InterPro"/>
</dbReference>
<name>X0TRT1_9ZZZZ</name>
<evidence type="ECO:0000259" key="5">
    <source>
        <dbReference type="Pfam" id="PF01609"/>
    </source>
</evidence>
<evidence type="ECO:0000256" key="4">
    <source>
        <dbReference type="SAM" id="MobiDB-lite"/>
    </source>
</evidence>
<feature type="domain" description="Transposase InsH N-terminal" evidence="6">
    <location>
        <begin position="20"/>
        <end position="117"/>
    </location>
</feature>
<dbReference type="NCBIfam" id="NF033581">
    <property type="entry name" value="transpos_IS5_4"/>
    <property type="match status" value="1"/>
</dbReference>
<evidence type="ECO:0008006" key="8">
    <source>
        <dbReference type="Google" id="ProtNLM"/>
    </source>
</evidence>
<sequence>MGKERFVETGKNSFFGDYVYDQIVPKDHFLRKLKEIIPWERFTKRLIALYKGGGMYGRPPFEPALILKMEIVAYLYNLSERQVEVYVNDNLSAKYFVGLAVDQKAPDHSTLTKFRKRLIERGSLEAFEEMLSEIIRIALESGVQFGSIQIVDSVHSVANVNTSKDEARKKKGKGPRDPDAKWGVKHTRKVKDEHGNAKEQREYFYGYKAHVTMNAENGMITNLVVTPGNAYDGHELPELVNRDLELGLPVDTVAADRGYDDGSNHYFLQTKGLHSAIHLNAYRTKKKDKNKEIWVRLKSTPEYQQGLKERYKVERKFGEAKQGHGLGHCRYVGEIKFTIQALLTAMALNLKRMVKLLMEVNFKGRATASG</sequence>
<dbReference type="InterPro" id="IPR008490">
    <property type="entry name" value="Transposase_InsH_N"/>
</dbReference>
<evidence type="ECO:0000256" key="1">
    <source>
        <dbReference type="ARBA" id="ARBA00003544"/>
    </source>
</evidence>
<dbReference type="EMBL" id="BARS01000537">
    <property type="protein sequence ID" value="GAF78845.1"/>
    <property type="molecule type" value="Genomic_DNA"/>
</dbReference>
<keyword evidence="3" id="KW-0233">DNA recombination</keyword>
<comment type="function">
    <text evidence="1">Involved in the transposition of the insertion sequence IS5.</text>
</comment>
<dbReference type="PANTHER" id="PTHR35604">
    <property type="entry name" value="TRANSPOSASE INSH FOR INSERTION SEQUENCE ELEMENT IS5A-RELATED"/>
    <property type="match status" value="1"/>
</dbReference>
<dbReference type="Pfam" id="PF05598">
    <property type="entry name" value="DUF772"/>
    <property type="match status" value="1"/>
</dbReference>
<dbReference type="AlphaFoldDB" id="X0TRT1"/>
<evidence type="ECO:0000256" key="3">
    <source>
        <dbReference type="ARBA" id="ARBA00023172"/>
    </source>
</evidence>
<dbReference type="Pfam" id="PF01609">
    <property type="entry name" value="DDE_Tnp_1"/>
    <property type="match status" value="1"/>
</dbReference>
<accession>X0TRT1</accession>
<feature type="region of interest" description="Disordered" evidence="4">
    <location>
        <begin position="162"/>
        <end position="193"/>
    </location>
</feature>
<feature type="compositionally biased region" description="Basic and acidic residues" evidence="4">
    <location>
        <begin position="163"/>
        <end position="182"/>
    </location>
</feature>